<keyword evidence="4" id="KW-1185">Reference proteome</keyword>
<evidence type="ECO:0000256" key="2">
    <source>
        <dbReference type="SAM" id="Phobius"/>
    </source>
</evidence>
<feature type="transmembrane region" description="Helical" evidence="2">
    <location>
        <begin position="20"/>
        <end position="47"/>
    </location>
</feature>
<feature type="transmembrane region" description="Helical" evidence="2">
    <location>
        <begin position="54"/>
        <end position="72"/>
    </location>
</feature>
<evidence type="ECO:0000256" key="1">
    <source>
        <dbReference type="SAM" id="MobiDB-lite"/>
    </source>
</evidence>
<organism evidence="3 4">
    <name type="scientific">Ornithinicoccus hortensis</name>
    <dbReference type="NCBI Taxonomy" id="82346"/>
    <lineage>
        <taxon>Bacteria</taxon>
        <taxon>Bacillati</taxon>
        <taxon>Actinomycetota</taxon>
        <taxon>Actinomycetes</taxon>
        <taxon>Micrococcales</taxon>
        <taxon>Intrasporangiaceae</taxon>
        <taxon>Ornithinicoccus</taxon>
    </lineage>
</organism>
<feature type="transmembrane region" description="Helical" evidence="2">
    <location>
        <begin position="371"/>
        <end position="402"/>
    </location>
</feature>
<keyword evidence="3" id="KW-0436">Ligase</keyword>
<feature type="transmembrane region" description="Helical" evidence="2">
    <location>
        <begin position="335"/>
        <end position="359"/>
    </location>
</feature>
<dbReference type="Proteomes" id="UP000319516">
    <property type="component" value="Unassembled WGS sequence"/>
</dbReference>
<proteinExistence type="predicted"/>
<feature type="transmembrane region" description="Helical" evidence="2">
    <location>
        <begin position="259"/>
        <end position="280"/>
    </location>
</feature>
<reference evidence="3 4" key="1">
    <citation type="submission" date="2019-06" db="EMBL/GenBank/DDBJ databases">
        <title>Sequencing the genomes of 1000 actinobacteria strains.</title>
        <authorList>
            <person name="Klenk H.-P."/>
        </authorList>
    </citation>
    <scope>NUCLEOTIDE SEQUENCE [LARGE SCALE GENOMIC DNA]</scope>
    <source>
        <strain evidence="3 4">DSM 12335</strain>
    </source>
</reference>
<accession>A0A542YLJ1</accession>
<feature type="compositionally biased region" description="Polar residues" evidence="1">
    <location>
        <begin position="454"/>
        <end position="463"/>
    </location>
</feature>
<gene>
    <name evidence="3" type="ORF">FB467_0030</name>
</gene>
<sequence length="463" mass="50049">MGRRFRASELPSWPFALPFVGYPVAWALGIGDLIWVVAASIMMALLLRTSDVRLPRWFGLWIAFLAWVLASGSQLDSTGRVVAFGYRFALYVSATVIAVYAFNAVRSLTLRYISGVMTIFLLVMTVGGLIGVLHPLFSFETPLSWILPEGLKSNEMVREMVFRRATQWNPTSWEQTDPRPSAPFLYTNTWGNVYSVVFPFVCLYAWITRGGPRCVATVLLIAASVIPATLTLNRGMMVGLAVVGGYLLYQAFRAGRMGSVLLGCGAILVLAMSFWVSGAFERLDERLDTGSSTEDRTSLYVETVLRTASSPLLGYGGPRPAAEEWLPALGTQGQLWTLLFSHGFVGAALFLGWFTLCMVRGWRRLDLAGSVLTGIVAATLVETLFYGMMTGLNISLLAAVLLPRREVGPPSRASNQGGGGGAHPLVRLARGSAGVSVGPADQGGGNAGHRGVATTATSWYSQR</sequence>
<keyword evidence="2" id="KW-1133">Transmembrane helix</keyword>
<name>A0A542YLJ1_9MICO</name>
<evidence type="ECO:0000313" key="4">
    <source>
        <dbReference type="Proteomes" id="UP000319516"/>
    </source>
</evidence>
<dbReference type="EMBL" id="VFOP01000001">
    <property type="protein sequence ID" value="TQL48967.1"/>
    <property type="molecule type" value="Genomic_DNA"/>
</dbReference>
<feature type="transmembrane region" description="Helical" evidence="2">
    <location>
        <begin position="189"/>
        <end position="207"/>
    </location>
</feature>
<feature type="transmembrane region" description="Helical" evidence="2">
    <location>
        <begin position="236"/>
        <end position="252"/>
    </location>
</feature>
<feature type="transmembrane region" description="Helical" evidence="2">
    <location>
        <begin position="112"/>
        <end position="137"/>
    </location>
</feature>
<keyword evidence="2" id="KW-0472">Membrane</keyword>
<comment type="caution">
    <text evidence="3">The sequence shown here is derived from an EMBL/GenBank/DDBJ whole genome shotgun (WGS) entry which is preliminary data.</text>
</comment>
<feature type="transmembrane region" description="Helical" evidence="2">
    <location>
        <begin position="214"/>
        <end position="230"/>
    </location>
</feature>
<dbReference type="AlphaFoldDB" id="A0A542YLJ1"/>
<dbReference type="GO" id="GO:0016874">
    <property type="term" value="F:ligase activity"/>
    <property type="evidence" value="ECO:0007669"/>
    <property type="project" value="UniProtKB-KW"/>
</dbReference>
<keyword evidence="2" id="KW-0812">Transmembrane</keyword>
<evidence type="ECO:0000313" key="3">
    <source>
        <dbReference type="EMBL" id="TQL48967.1"/>
    </source>
</evidence>
<protein>
    <submittedName>
        <fullName evidence="3">O-antigen ligase</fullName>
    </submittedName>
</protein>
<feature type="region of interest" description="Disordered" evidence="1">
    <location>
        <begin position="435"/>
        <end position="463"/>
    </location>
</feature>
<feature type="transmembrane region" description="Helical" evidence="2">
    <location>
        <begin position="84"/>
        <end position="105"/>
    </location>
</feature>